<accession>A0A0D3H3E7</accession>
<dbReference type="Gramene" id="OBART09G00090.1">
    <property type="protein sequence ID" value="OBART09G00090.1"/>
    <property type="gene ID" value="OBART09G00090"/>
</dbReference>
<dbReference type="HOGENOM" id="CLU_1463420_0_0_1"/>
<evidence type="ECO:0000313" key="3">
    <source>
        <dbReference type="Proteomes" id="UP000026960"/>
    </source>
</evidence>
<dbReference type="PaxDb" id="65489-OBART09G00090.1"/>
<evidence type="ECO:0000256" key="1">
    <source>
        <dbReference type="SAM" id="Coils"/>
    </source>
</evidence>
<dbReference type="AlphaFoldDB" id="A0A0D3H3E7"/>
<dbReference type="Proteomes" id="UP000026960">
    <property type="component" value="Chromosome 9"/>
</dbReference>
<evidence type="ECO:0000313" key="2">
    <source>
        <dbReference type="EnsemblPlants" id="OBART09G00090.1"/>
    </source>
</evidence>
<protein>
    <submittedName>
        <fullName evidence="2">Uncharacterized protein</fullName>
    </submittedName>
</protein>
<dbReference type="EnsemblPlants" id="OBART09G00090.1">
    <property type="protein sequence ID" value="OBART09G00090.1"/>
    <property type="gene ID" value="OBART09G00090"/>
</dbReference>
<reference evidence="2" key="1">
    <citation type="journal article" date="2009" name="Rice">
        <title>De Novo Next Generation Sequencing of Plant Genomes.</title>
        <authorList>
            <person name="Rounsley S."/>
            <person name="Marri P.R."/>
            <person name="Yu Y."/>
            <person name="He R."/>
            <person name="Sisneros N."/>
            <person name="Goicoechea J.L."/>
            <person name="Lee S.J."/>
            <person name="Angelova A."/>
            <person name="Kudrna D."/>
            <person name="Luo M."/>
            <person name="Affourtit J."/>
            <person name="Desany B."/>
            <person name="Knight J."/>
            <person name="Niazi F."/>
            <person name="Egholm M."/>
            <person name="Wing R.A."/>
        </authorList>
    </citation>
    <scope>NUCLEOTIDE SEQUENCE [LARGE SCALE GENOMIC DNA]</scope>
    <source>
        <strain evidence="2">cv. IRGC 105608</strain>
    </source>
</reference>
<reference evidence="2" key="2">
    <citation type="submission" date="2015-03" db="UniProtKB">
        <authorList>
            <consortium name="EnsemblPlants"/>
        </authorList>
    </citation>
    <scope>IDENTIFICATION</scope>
</reference>
<organism evidence="2">
    <name type="scientific">Oryza barthii</name>
    <dbReference type="NCBI Taxonomy" id="65489"/>
    <lineage>
        <taxon>Eukaryota</taxon>
        <taxon>Viridiplantae</taxon>
        <taxon>Streptophyta</taxon>
        <taxon>Embryophyta</taxon>
        <taxon>Tracheophyta</taxon>
        <taxon>Spermatophyta</taxon>
        <taxon>Magnoliopsida</taxon>
        <taxon>Liliopsida</taxon>
        <taxon>Poales</taxon>
        <taxon>Poaceae</taxon>
        <taxon>BOP clade</taxon>
        <taxon>Oryzoideae</taxon>
        <taxon>Oryzeae</taxon>
        <taxon>Oryzinae</taxon>
        <taxon>Oryza</taxon>
    </lineage>
</organism>
<sequence length="185" mass="20606">MNHYHCEIEQLKRALGRARKKHNTLAKKARLLEIGWDKALDLLAFVNQICDGICSSALGGPNADGLNNCEVGVLYNVHRLGEYASLTWTKAWLILAVLLADASKAKDLLMDCFWGLNWPKTIDLVTYIISSATCYVPPGLTRDQVLDGYVDSIAVALVHTREIERVKDGIGNIWMGTVQRNHQVC</sequence>
<keyword evidence="3" id="KW-1185">Reference proteome</keyword>
<proteinExistence type="predicted"/>
<feature type="coiled-coil region" evidence="1">
    <location>
        <begin position="1"/>
        <end position="28"/>
    </location>
</feature>
<keyword evidence="1" id="KW-0175">Coiled coil</keyword>
<name>A0A0D3H3E7_9ORYZ</name>